<dbReference type="KEGG" id="foo:CGC45_05035"/>
<dbReference type="RefSeq" id="WP_071629259.1">
    <property type="nucleotide sequence ID" value="NZ_CP022375.1"/>
</dbReference>
<organism evidence="1 2">
    <name type="scientific">Francisella opportunistica</name>
    <dbReference type="NCBI Taxonomy" id="2016517"/>
    <lineage>
        <taxon>Bacteria</taxon>
        <taxon>Pseudomonadati</taxon>
        <taxon>Pseudomonadota</taxon>
        <taxon>Gammaproteobacteria</taxon>
        <taxon>Thiotrichales</taxon>
        <taxon>Francisellaceae</taxon>
        <taxon>Francisella</taxon>
    </lineage>
</organism>
<keyword evidence="2" id="KW-1185">Reference proteome</keyword>
<dbReference type="EMBL" id="CP022375">
    <property type="protein sequence ID" value="AXH29990.1"/>
    <property type="molecule type" value="Genomic_DNA"/>
</dbReference>
<name>A0A345JRP4_9GAMM</name>
<proteinExistence type="predicted"/>
<protein>
    <submittedName>
        <fullName evidence="1">Uncharacterized protein</fullName>
    </submittedName>
</protein>
<evidence type="ECO:0000313" key="1">
    <source>
        <dbReference type="EMBL" id="AXH29990.1"/>
    </source>
</evidence>
<dbReference type="OrthoDB" id="5604664at2"/>
<evidence type="ECO:0000313" key="2">
    <source>
        <dbReference type="Proteomes" id="UP000253862"/>
    </source>
</evidence>
<accession>A0A345JRP4</accession>
<dbReference type="Proteomes" id="UP000253862">
    <property type="component" value="Chromosome"/>
</dbReference>
<dbReference type="AlphaFoldDB" id="A0A345JRP4"/>
<sequence length="109" mass="12778">MIDPKSKFIDFKNNKMLEIIFNDIASLVKKIKKSKKISMAQAAEMSILNTEIMEQFINLINHMTDNDYNDGKESSMIESCLDFQDLCLYIKNIDKYENDFDLTKIPNFH</sequence>
<gene>
    <name evidence="1" type="ORF">CGC43_05040</name>
</gene>
<reference evidence="1 2" key="1">
    <citation type="submission" date="2017-07" db="EMBL/GenBank/DDBJ databases">
        <title>Complete genome sequences and comparative analysis of the novel pathogen Francisella opportunistica.</title>
        <authorList>
            <person name="Dietrich E.A."/>
            <person name="Kingry L.C."/>
            <person name="Petersen J.M."/>
        </authorList>
    </citation>
    <scope>NUCLEOTIDE SEQUENCE [LARGE SCALE GENOMIC DNA]</scope>
    <source>
        <strain evidence="1 2">14-2155</strain>
    </source>
</reference>